<dbReference type="Gene3D" id="1.25.40.990">
    <property type="match status" value="1"/>
</dbReference>
<name>C4VAP9_VAIC1</name>
<evidence type="ECO:0000313" key="2">
    <source>
        <dbReference type="EMBL" id="EEQ81702.1"/>
    </source>
</evidence>
<evidence type="ECO:0000313" key="3">
    <source>
        <dbReference type="Proteomes" id="UP000009082"/>
    </source>
</evidence>
<dbReference type="InterPro" id="IPR045107">
    <property type="entry name" value="SAC3/GANP/THP3"/>
</dbReference>
<dbReference type="GO" id="GO:0070390">
    <property type="term" value="C:transcription export complex 2"/>
    <property type="evidence" value="ECO:0007669"/>
    <property type="project" value="TreeGrafter"/>
</dbReference>
<feature type="domain" description="SAC3/GANP/THP3 conserved" evidence="1">
    <location>
        <begin position="50"/>
        <end position="300"/>
    </location>
</feature>
<dbReference type="PANTHER" id="PTHR12436:SF3">
    <property type="entry name" value="GERMINAL-CENTER ASSOCIATED NUCLEAR PROTEIN"/>
    <property type="match status" value="1"/>
</dbReference>
<dbReference type="OMA" id="CFRERPF"/>
<protein>
    <recommendedName>
        <fullName evidence="1">SAC3/GANP/THP3 conserved domain-containing protein</fullName>
    </recommendedName>
</protein>
<dbReference type="InParanoid" id="C4VAP9"/>
<sequence>MSRKFFYNIKYISIFIPLMNLEHIYRDLLQKRQERQEYNGTIKGTCQEYCPYFEYIERNLRGDINKYEKNILVKKYNRSSAGKVKPFPEDVRPINVLVSVLEYLLQFCDFTLESYKFLENRTRAIRLDITIQELECDRTIYVLEKICRLLIVYSYALYDNKEFEIHLNLEQCKKILGTLIDLYNKRNKYNEEFIGYHYLISFDEKFIVYNTFYKSKNILFSAIKCAYLQNNLYIFFKLVRSTDFLSYCILHTYFDKVRLKGIEIYSKCFVEKIDANFINKMLYLTVTELKSLCKKMNIQLINDSTILVDFKNKDLFENDNILIKERKSIIRTSKLIYYGDIDYYIKDYIVKMWIIKNFTKTYKPIINAKIMRKKVKFNIFSDPHETQKDIFDVLVKIYCKISASIFVKDIKKRVIIFEKKKKLAREICFYILDLYIKNRLKSPKGSVNVKTLVQNTLCIVTDDTIFSAIFVNTVKKSVLMNYKPDFLQYKNMNISTLLKYKVSIFALNKKLLVDTNTKYYMLNKMVDTPQNMGKNIDKILELINISRYIIKNKLNLLLENKSRLKQISILTCLIHNGRNPDVKEDWINKIDKKQKLENIEVYYEEGIKMY</sequence>
<dbReference type="EMBL" id="ACOL01000266">
    <property type="protein sequence ID" value="EEQ81702.1"/>
    <property type="molecule type" value="Genomic_DNA"/>
</dbReference>
<reference evidence="3" key="1">
    <citation type="journal article" date="2009" name="PLoS Pathog.">
        <title>Genomic analyses of the microsporidian Nosema ceranae, an emergent pathogen of honey bees.</title>
        <authorList>
            <person name="Cornman R.S."/>
            <person name="Chen Y.P."/>
            <person name="Schatz M.C."/>
            <person name="Street C."/>
            <person name="Zhao Y."/>
            <person name="Desany B."/>
            <person name="Egholm M."/>
            <person name="Hutchison S."/>
            <person name="Pettis J.S."/>
            <person name="Lipkin W.I."/>
            <person name="Evans J.D."/>
        </authorList>
    </citation>
    <scope>NUCLEOTIDE SEQUENCE [LARGE SCALE GENOMIC DNA]</scope>
    <source>
        <strain evidence="3">BRL01</strain>
    </source>
</reference>
<dbReference type="GO" id="GO:0005737">
    <property type="term" value="C:cytoplasm"/>
    <property type="evidence" value="ECO:0007669"/>
    <property type="project" value="TreeGrafter"/>
</dbReference>
<dbReference type="PANTHER" id="PTHR12436">
    <property type="entry name" value="80 KDA MCM3-ASSOCIATED PROTEIN"/>
    <property type="match status" value="1"/>
</dbReference>
<dbReference type="KEGG" id="nce:NCER_101758"/>
<dbReference type="Proteomes" id="UP000009082">
    <property type="component" value="Unassembled WGS sequence"/>
</dbReference>
<dbReference type="InterPro" id="IPR005062">
    <property type="entry name" value="SAC3/GANP/THP3_conserved"/>
</dbReference>
<dbReference type="GO" id="GO:0006406">
    <property type="term" value="P:mRNA export from nucleus"/>
    <property type="evidence" value="ECO:0007669"/>
    <property type="project" value="TreeGrafter"/>
</dbReference>
<organism evidence="3">
    <name type="scientific">Vairimorpha ceranae (strain BRL01)</name>
    <name type="common">Microsporidian parasite</name>
    <name type="synonym">Nosema ceranae</name>
    <dbReference type="NCBI Taxonomy" id="578460"/>
    <lineage>
        <taxon>Eukaryota</taxon>
        <taxon>Fungi</taxon>
        <taxon>Fungi incertae sedis</taxon>
        <taxon>Microsporidia</taxon>
        <taxon>Nosematidae</taxon>
        <taxon>Vairimorpha</taxon>
    </lineage>
</organism>
<dbReference type="HOGENOM" id="CLU_036727_1_0_1"/>
<accession>C4VAP9</accession>
<dbReference type="Pfam" id="PF03399">
    <property type="entry name" value="SAC3_GANP"/>
    <property type="match status" value="1"/>
</dbReference>
<dbReference type="VEuPathDB" id="MicrosporidiaDB:NCER_101758"/>
<dbReference type="OrthoDB" id="264795at2759"/>
<dbReference type="AlphaFoldDB" id="C4VAP9"/>
<dbReference type="STRING" id="578460.C4VAP9"/>
<proteinExistence type="predicted"/>
<evidence type="ECO:0000259" key="1">
    <source>
        <dbReference type="Pfam" id="PF03399"/>
    </source>
</evidence>
<gene>
    <name evidence="2" type="ORF">NCER_101758</name>
</gene>